<reference evidence="2" key="1">
    <citation type="submission" date="2022-06" db="EMBL/GenBank/DDBJ databases">
        <title>Isolation and Genomics of Futiania mangrovii gen. nov., sp. nov., a Rare and Metabolically-versatile member in the Class Alphaproteobacteria.</title>
        <authorList>
            <person name="Liu L."/>
            <person name="Huang W.-C."/>
            <person name="Pan J."/>
            <person name="Li J."/>
            <person name="Huang Y."/>
            <person name="Du H."/>
            <person name="Liu Y."/>
            <person name="Li M."/>
        </authorList>
    </citation>
    <scope>NUCLEOTIDE SEQUENCE</scope>
    <source>
        <strain evidence="2">FT118</strain>
    </source>
</reference>
<dbReference type="PANTHER" id="PTHR23526:SF2">
    <property type="entry name" value="MAJOR FACILITATOR SUPERFAMILY (MFS) PROFILE DOMAIN-CONTAINING PROTEIN"/>
    <property type="match status" value="1"/>
</dbReference>
<feature type="transmembrane region" description="Helical" evidence="1">
    <location>
        <begin position="397"/>
        <end position="420"/>
    </location>
</feature>
<feature type="transmembrane region" description="Helical" evidence="1">
    <location>
        <begin position="71"/>
        <end position="92"/>
    </location>
</feature>
<comment type="caution">
    <text evidence="2">The sequence shown here is derived from an EMBL/GenBank/DDBJ whole genome shotgun (WGS) entry which is preliminary data.</text>
</comment>
<feature type="transmembrane region" description="Helical" evidence="1">
    <location>
        <begin position="143"/>
        <end position="162"/>
    </location>
</feature>
<evidence type="ECO:0000313" key="2">
    <source>
        <dbReference type="EMBL" id="MCP1336587.1"/>
    </source>
</evidence>
<keyword evidence="1" id="KW-0812">Transmembrane</keyword>
<dbReference type="SUPFAM" id="SSF103473">
    <property type="entry name" value="MFS general substrate transporter"/>
    <property type="match status" value="1"/>
</dbReference>
<feature type="transmembrane region" description="Helical" evidence="1">
    <location>
        <begin position="268"/>
        <end position="289"/>
    </location>
</feature>
<keyword evidence="3" id="KW-1185">Reference proteome</keyword>
<dbReference type="EMBL" id="JAMZFT010000002">
    <property type="protein sequence ID" value="MCP1336587.1"/>
    <property type="molecule type" value="Genomic_DNA"/>
</dbReference>
<name>A0A9J6PFL2_9PROT</name>
<dbReference type="InterPro" id="IPR036259">
    <property type="entry name" value="MFS_trans_sf"/>
</dbReference>
<gene>
    <name evidence="2" type="ORF">NJQ99_09225</name>
</gene>
<keyword evidence="1" id="KW-0472">Membrane</keyword>
<feature type="transmembrane region" description="Helical" evidence="1">
    <location>
        <begin position="426"/>
        <end position="447"/>
    </location>
</feature>
<accession>A0A9J6PFL2</accession>
<proteinExistence type="predicted"/>
<evidence type="ECO:0000256" key="1">
    <source>
        <dbReference type="SAM" id="Phobius"/>
    </source>
</evidence>
<dbReference type="PANTHER" id="PTHR23526">
    <property type="entry name" value="INTEGRAL MEMBRANE TRANSPORT PROTEIN-RELATED"/>
    <property type="match status" value="1"/>
</dbReference>
<feature type="transmembrane region" description="Helical" evidence="1">
    <location>
        <begin position="116"/>
        <end position="137"/>
    </location>
</feature>
<sequence length="453" mass="45561">MSDATAPASGSRGSAALGETLYDILTGEQQGRVCRDIPEAACNDQPGNFLKQVAALGLTKAGDGLADPKLVLAWLLGALGAPAAAVGFLVPVREAGALLPQLAIAGWIRSRPQRKWVWAVGSAIQGLCVLAMAAVALTMEGAAAGWSIVGLLGVFSVARAACSVSHKDVLGKTVSKATRGAATGSATSISAAVVLAFGAILALGLLPVSVGVVAGALCVAGVAWILAGLVFTTLKEVPGATGGGGNPLAVAREQADLLRKDPQLVRFIVTRGLLVGTALSPPFLLALAGQSGGKALGTLGPFVIASGLAAILSAHVWGRLSDRSSRRVLMLSGLVGATANATAALLGGLAPHVFGGGMTGMAWLLPVLLFVLMIAHQGVRLGRSTHVVDMATAETRAAYTALSNTIIGAWLLVGGIFGVIAEAAGVPMTLALFALMCLIAAFIARGLKEVQAE</sequence>
<dbReference type="AlphaFoldDB" id="A0A9J6PFL2"/>
<dbReference type="RefSeq" id="WP_269332540.1">
    <property type="nucleotide sequence ID" value="NZ_JAMZFT010000002.1"/>
</dbReference>
<feature type="transmembrane region" description="Helical" evidence="1">
    <location>
        <begin position="353"/>
        <end position="376"/>
    </location>
</feature>
<organism evidence="2 3">
    <name type="scientific">Futiania mangrovi</name>
    <dbReference type="NCBI Taxonomy" id="2959716"/>
    <lineage>
        <taxon>Bacteria</taxon>
        <taxon>Pseudomonadati</taxon>
        <taxon>Pseudomonadota</taxon>
        <taxon>Alphaproteobacteria</taxon>
        <taxon>Futianiales</taxon>
        <taxon>Futianiaceae</taxon>
        <taxon>Futiania</taxon>
    </lineage>
</organism>
<feature type="transmembrane region" description="Helical" evidence="1">
    <location>
        <begin position="183"/>
        <end position="206"/>
    </location>
</feature>
<dbReference type="InterPro" id="IPR052528">
    <property type="entry name" value="Sugar_transport-like"/>
</dbReference>
<dbReference type="Gene3D" id="1.20.1250.20">
    <property type="entry name" value="MFS general substrate transporter like domains"/>
    <property type="match status" value="1"/>
</dbReference>
<keyword evidence="1" id="KW-1133">Transmembrane helix</keyword>
<evidence type="ECO:0000313" key="3">
    <source>
        <dbReference type="Proteomes" id="UP001055804"/>
    </source>
</evidence>
<protein>
    <submittedName>
        <fullName evidence="2">MFS transporter permease</fullName>
    </submittedName>
</protein>
<feature type="transmembrane region" description="Helical" evidence="1">
    <location>
        <begin position="212"/>
        <end position="231"/>
    </location>
</feature>
<feature type="transmembrane region" description="Helical" evidence="1">
    <location>
        <begin position="328"/>
        <end position="347"/>
    </location>
</feature>
<feature type="transmembrane region" description="Helical" evidence="1">
    <location>
        <begin position="295"/>
        <end position="316"/>
    </location>
</feature>
<dbReference type="Proteomes" id="UP001055804">
    <property type="component" value="Unassembled WGS sequence"/>
</dbReference>